<accession>A0A818XV41</accession>
<dbReference type="Proteomes" id="UP000663823">
    <property type="component" value="Unassembled WGS sequence"/>
</dbReference>
<gene>
    <name evidence="2" type="ORF">FNK824_LOCUS11768</name>
    <name evidence="3" type="ORF">OTI717_LOCUS15179</name>
</gene>
<evidence type="ECO:0000313" key="4">
    <source>
        <dbReference type="Proteomes" id="UP000663823"/>
    </source>
</evidence>
<name>A0A818XV41_9BILA</name>
<reference evidence="3" key="1">
    <citation type="submission" date="2021-02" db="EMBL/GenBank/DDBJ databases">
        <authorList>
            <person name="Nowell W R."/>
        </authorList>
    </citation>
    <scope>NUCLEOTIDE SEQUENCE</scope>
</reference>
<dbReference type="EMBL" id="CAJOBE010001424">
    <property type="protein sequence ID" value="CAF3742512.1"/>
    <property type="molecule type" value="Genomic_DNA"/>
</dbReference>
<organism evidence="3 4">
    <name type="scientific">Rotaria sordida</name>
    <dbReference type="NCBI Taxonomy" id="392033"/>
    <lineage>
        <taxon>Eukaryota</taxon>
        <taxon>Metazoa</taxon>
        <taxon>Spiralia</taxon>
        <taxon>Gnathifera</taxon>
        <taxon>Rotifera</taxon>
        <taxon>Eurotatoria</taxon>
        <taxon>Bdelloidea</taxon>
        <taxon>Philodinida</taxon>
        <taxon>Philodinidae</taxon>
        <taxon>Rotaria</taxon>
    </lineage>
</organism>
<sequence length="580" mass="66148">MMQSLSTAVRKLEQSDAKFESVLHRQEQKIDLILTILQRIVPSHTLDNQSNQQCVQSGPEKHMCNSPLSIGAIEMDCQTQEIFQTVEASTNGNENFIQDNQENYTATLSYDSAFTAFNCDQISFGFTTNNRLSMRNQISMILLELVSFYDTDSNTQSLISFDDIEKSPPTKIQGNIHQTTRCHDSCVRREEQALVPFTTIDQRKTKKKNQLKHNEQSKKNSIGFQSLCHLPTVNEIQVNNHEGSTEICLLHPLKERLSPKTDRITKLKDCFGETPILVVCGDGLPDNISMKLAITSESPTGRYYSVYQFSQKSGDEIDTAINVQKIVNREYNLKDLQLAIRFFPKNSLEPLQIDFFSNKISTVSKGQHKLHVLNILIESPNGNTVFFDPYNKCQMRLSIEIPEIFHCTLGTHWKWLQISIIANNQQSATYSIDLGDRLGNRNPNYYNIQEKSFDISFEIVKKISGMPHDVNVYGTSSSSQSERSINNSNGNESFENQNGSKLTIQVFNRFHIQIELVHIEDFPNESPKRYDKICSQWNSEEFKDFPHFVQTQTNPLHDGPCNYALGLPVIRASTTNENND</sequence>
<feature type="region of interest" description="Disordered" evidence="1">
    <location>
        <begin position="472"/>
        <end position="497"/>
    </location>
</feature>
<protein>
    <submittedName>
        <fullName evidence="3">Uncharacterized protein</fullName>
    </submittedName>
</protein>
<evidence type="ECO:0000313" key="2">
    <source>
        <dbReference type="EMBL" id="CAF3742512.1"/>
    </source>
</evidence>
<dbReference type="AlphaFoldDB" id="A0A818XV41"/>
<dbReference type="EMBL" id="CAJOAX010001766">
    <property type="protein sequence ID" value="CAF3743810.1"/>
    <property type="molecule type" value="Genomic_DNA"/>
</dbReference>
<dbReference type="Proteomes" id="UP000663874">
    <property type="component" value="Unassembled WGS sequence"/>
</dbReference>
<comment type="caution">
    <text evidence="3">The sequence shown here is derived from an EMBL/GenBank/DDBJ whole genome shotgun (WGS) entry which is preliminary data.</text>
</comment>
<proteinExistence type="predicted"/>
<evidence type="ECO:0000313" key="3">
    <source>
        <dbReference type="EMBL" id="CAF3743810.1"/>
    </source>
</evidence>
<evidence type="ECO:0000256" key="1">
    <source>
        <dbReference type="SAM" id="MobiDB-lite"/>
    </source>
</evidence>
<feature type="compositionally biased region" description="Low complexity" evidence="1">
    <location>
        <begin position="476"/>
        <end position="489"/>
    </location>
</feature>